<feature type="compositionally biased region" description="Basic residues" evidence="1">
    <location>
        <begin position="1"/>
        <end position="16"/>
    </location>
</feature>
<dbReference type="NCBIfam" id="NF011470">
    <property type="entry name" value="PRK14887.1"/>
    <property type="match status" value="1"/>
</dbReference>
<evidence type="ECO:0000313" key="3">
    <source>
        <dbReference type="Proteomes" id="UP000070184"/>
    </source>
</evidence>
<accession>A0A133U406</accession>
<comment type="caution">
    <text evidence="2">The sequence shown here is derived from an EMBL/GenBank/DDBJ whole genome shotgun (WGS) entry which is preliminary data.</text>
</comment>
<evidence type="ECO:0000256" key="1">
    <source>
        <dbReference type="SAM" id="MobiDB-lite"/>
    </source>
</evidence>
<sequence length="99" mass="11288">MEKIKSVKRRDKKPHQKVQGVTMKQKAKISCKYENDSISKTIASAIQPDNLDSPEKVKIKTRQIEKRLESEIEVDGEIETLLNTLEDLLSCTSTAEKMI</sequence>
<proteinExistence type="predicted"/>
<protein>
    <submittedName>
        <fullName evidence="2">Uncharacterized protein</fullName>
    </submittedName>
</protein>
<organism evidence="2 3">
    <name type="scientific">candidate division MSBL1 archaeon SCGC-AAA259B11</name>
    <dbReference type="NCBI Taxonomy" id="1698260"/>
    <lineage>
        <taxon>Archaea</taxon>
        <taxon>Methanobacteriati</taxon>
        <taxon>Methanobacteriota</taxon>
        <taxon>candidate division MSBL1</taxon>
    </lineage>
</organism>
<evidence type="ECO:0000313" key="2">
    <source>
        <dbReference type="EMBL" id="KXA88906.1"/>
    </source>
</evidence>
<dbReference type="EMBL" id="LHXK01000070">
    <property type="protein sequence ID" value="KXA88906.1"/>
    <property type="molecule type" value="Genomic_DNA"/>
</dbReference>
<keyword evidence="3" id="KW-1185">Reference proteome</keyword>
<dbReference type="AlphaFoldDB" id="A0A133U406"/>
<feature type="region of interest" description="Disordered" evidence="1">
    <location>
        <begin position="1"/>
        <end position="21"/>
    </location>
</feature>
<dbReference type="Proteomes" id="UP000070184">
    <property type="component" value="Unassembled WGS sequence"/>
</dbReference>
<gene>
    <name evidence="2" type="ORF">AKJ61_03960</name>
</gene>
<reference evidence="2 3" key="1">
    <citation type="journal article" date="2016" name="Sci. Rep.">
        <title>Metabolic traits of an uncultured archaeal lineage -MSBL1- from brine pools of the Red Sea.</title>
        <authorList>
            <person name="Mwirichia R."/>
            <person name="Alam I."/>
            <person name="Rashid M."/>
            <person name="Vinu M."/>
            <person name="Ba-Alawi W."/>
            <person name="Anthony Kamau A."/>
            <person name="Kamanda Ngugi D."/>
            <person name="Goker M."/>
            <person name="Klenk H.P."/>
            <person name="Bajic V."/>
            <person name="Stingl U."/>
        </authorList>
    </citation>
    <scope>NUCLEOTIDE SEQUENCE [LARGE SCALE GENOMIC DNA]</scope>
    <source>
        <strain evidence="2">SCGC-AAA259B11</strain>
    </source>
</reference>
<name>A0A133U406_9EURY</name>